<evidence type="ECO:0000313" key="16">
    <source>
        <dbReference type="EMBL" id="CAA9471935.1"/>
    </source>
</evidence>
<evidence type="ECO:0000256" key="5">
    <source>
        <dbReference type="ARBA" id="ARBA00022781"/>
    </source>
</evidence>
<evidence type="ECO:0000256" key="1">
    <source>
        <dbReference type="ARBA" id="ARBA00005513"/>
    </source>
</evidence>
<keyword evidence="16" id="KW-0378">Hydrolase</keyword>
<gene>
    <name evidence="16" type="ORF">AVDCRST_MAG38-1362</name>
</gene>
<comment type="function">
    <text evidence="10">F(1)F(0) ATP synthase produces ATP from ADP in the presence of a proton or sodium gradient. F-type ATPases consist of two structural domains, F(1) containing the extramembraneous catalytic core and F(0) containing the membrane proton channel, linked together by a central stalk and a peripheral stalk. During catalysis, ATP synthesis in the catalytic domain of F(1) is coupled via a rotary mechanism of the central stalk subunits to proton translocation.</text>
</comment>
<dbReference type="PANTHER" id="PTHR33445">
    <property type="entry name" value="ATP SYNTHASE SUBUNIT B', CHLOROPLASTIC"/>
    <property type="match status" value="1"/>
</dbReference>
<keyword evidence="3 12" id="KW-0138">CF(0)</keyword>
<evidence type="ECO:0000256" key="7">
    <source>
        <dbReference type="ARBA" id="ARBA00023065"/>
    </source>
</evidence>
<keyword evidence="2 12" id="KW-0813">Transport</keyword>
<feature type="coiled-coil region" evidence="13">
    <location>
        <begin position="60"/>
        <end position="108"/>
    </location>
</feature>
<feature type="signal peptide" evidence="15">
    <location>
        <begin position="1"/>
        <end position="20"/>
    </location>
</feature>
<evidence type="ECO:0000256" key="8">
    <source>
        <dbReference type="ARBA" id="ARBA00023136"/>
    </source>
</evidence>
<evidence type="ECO:0000256" key="3">
    <source>
        <dbReference type="ARBA" id="ARBA00022547"/>
    </source>
</evidence>
<keyword evidence="5 12" id="KW-0375">Hydrogen ion transport</keyword>
<dbReference type="GO" id="GO:0045259">
    <property type="term" value="C:proton-transporting ATP synthase complex"/>
    <property type="evidence" value="ECO:0007669"/>
    <property type="project" value="UniProtKB-KW"/>
</dbReference>
<dbReference type="EC" id="3.6.3.14" evidence="16"/>
<dbReference type="GO" id="GO:0012505">
    <property type="term" value="C:endomembrane system"/>
    <property type="evidence" value="ECO:0007669"/>
    <property type="project" value="UniProtKB-SubCell"/>
</dbReference>
<organism evidence="16">
    <name type="scientific">uncultured Solirubrobacteraceae bacterium</name>
    <dbReference type="NCBI Taxonomy" id="1162706"/>
    <lineage>
        <taxon>Bacteria</taxon>
        <taxon>Bacillati</taxon>
        <taxon>Actinomycetota</taxon>
        <taxon>Thermoleophilia</taxon>
        <taxon>Solirubrobacterales</taxon>
        <taxon>Solirubrobacteraceae</taxon>
        <taxon>environmental samples</taxon>
    </lineage>
</organism>
<keyword evidence="13" id="KW-0175">Coiled coil</keyword>
<evidence type="ECO:0000256" key="6">
    <source>
        <dbReference type="ARBA" id="ARBA00022989"/>
    </source>
</evidence>
<feature type="chain" id="PRO_5039475503" evidence="15">
    <location>
        <begin position="21"/>
        <end position="111"/>
    </location>
</feature>
<evidence type="ECO:0000256" key="14">
    <source>
        <dbReference type="SAM" id="Phobius"/>
    </source>
</evidence>
<evidence type="ECO:0000256" key="9">
    <source>
        <dbReference type="ARBA" id="ARBA00023310"/>
    </source>
</evidence>
<dbReference type="PANTHER" id="PTHR33445:SF1">
    <property type="entry name" value="ATP SYNTHASE SUBUNIT B"/>
    <property type="match status" value="1"/>
</dbReference>
<evidence type="ECO:0000256" key="10">
    <source>
        <dbReference type="ARBA" id="ARBA00025198"/>
    </source>
</evidence>
<dbReference type="GO" id="GO:0016787">
    <property type="term" value="F:hydrolase activity"/>
    <property type="evidence" value="ECO:0007669"/>
    <property type="project" value="UniProtKB-KW"/>
</dbReference>
<comment type="subcellular location">
    <subcellularLocation>
        <location evidence="11">Endomembrane system</location>
        <topology evidence="11">Single-pass membrane protein</topology>
    </subcellularLocation>
</comment>
<keyword evidence="7 12" id="KW-0406">Ion transport</keyword>
<evidence type="ECO:0000256" key="4">
    <source>
        <dbReference type="ARBA" id="ARBA00022692"/>
    </source>
</evidence>
<reference evidence="16" key="1">
    <citation type="submission" date="2020-02" db="EMBL/GenBank/DDBJ databases">
        <authorList>
            <person name="Meier V. D."/>
        </authorList>
    </citation>
    <scope>NUCLEOTIDE SEQUENCE</scope>
    <source>
        <strain evidence="16">AVDCRST_MAG38</strain>
    </source>
</reference>
<evidence type="ECO:0000256" key="15">
    <source>
        <dbReference type="SAM" id="SignalP"/>
    </source>
</evidence>
<keyword evidence="6 14" id="KW-1133">Transmembrane helix</keyword>
<dbReference type="Pfam" id="PF00430">
    <property type="entry name" value="ATP-synt_B"/>
    <property type="match status" value="1"/>
</dbReference>
<dbReference type="InterPro" id="IPR002146">
    <property type="entry name" value="ATP_synth_b/b'su_bac/chlpt"/>
</dbReference>
<evidence type="ECO:0000256" key="12">
    <source>
        <dbReference type="RuleBase" id="RU003848"/>
    </source>
</evidence>
<keyword evidence="8 14" id="KW-0472">Membrane</keyword>
<keyword evidence="4 12" id="KW-0812">Transmembrane</keyword>
<evidence type="ECO:0000256" key="13">
    <source>
        <dbReference type="SAM" id="Coils"/>
    </source>
</evidence>
<dbReference type="AlphaFoldDB" id="A0A6J4RKW6"/>
<feature type="non-terminal residue" evidence="16">
    <location>
        <position position="111"/>
    </location>
</feature>
<evidence type="ECO:0000256" key="2">
    <source>
        <dbReference type="ARBA" id="ARBA00022448"/>
    </source>
</evidence>
<dbReference type="GO" id="GO:0046961">
    <property type="term" value="F:proton-transporting ATPase activity, rotational mechanism"/>
    <property type="evidence" value="ECO:0007669"/>
    <property type="project" value="TreeGrafter"/>
</dbReference>
<accession>A0A6J4RKW6</accession>
<keyword evidence="9" id="KW-0066">ATP synthesis</keyword>
<feature type="transmembrane region" description="Helical" evidence="14">
    <location>
        <begin position="36"/>
        <end position="56"/>
    </location>
</feature>
<sequence length="111" mass="11946">MRTPLLTAALIALAAAPATAQEEGGRPNLLEPHAGLMFWTLIIFVLLLVVLSKFAFKPLVAAVEARERSLEEAIEGAKRDREAAAALLAEQRAGIERARAEAQQFIAEGRA</sequence>
<proteinExistence type="inferred from homology"/>
<evidence type="ECO:0000256" key="11">
    <source>
        <dbReference type="ARBA" id="ARBA00037847"/>
    </source>
</evidence>
<dbReference type="GO" id="GO:0015986">
    <property type="term" value="P:proton motive force-driven ATP synthesis"/>
    <property type="evidence" value="ECO:0007669"/>
    <property type="project" value="InterPro"/>
</dbReference>
<dbReference type="InterPro" id="IPR050059">
    <property type="entry name" value="ATP_synthase_B_chain"/>
</dbReference>
<comment type="similarity">
    <text evidence="1 12">Belongs to the ATPase B chain family.</text>
</comment>
<dbReference type="EMBL" id="CADCVJ010000101">
    <property type="protein sequence ID" value="CAA9471935.1"/>
    <property type="molecule type" value="Genomic_DNA"/>
</dbReference>
<keyword evidence="15" id="KW-0732">Signal</keyword>
<dbReference type="CDD" id="cd06503">
    <property type="entry name" value="ATP-synt_Fo_b"/>
    <property type="match status" value="1"/>
</dbReference>
<protein>
    <submittedName>
        <fullName evidence="16">ATP synthase F0 sector subunit b</fullName>
        <ecNumber evidence="16">3.6.3.14</ecNumber>
    </submittedName>
</protein>
<name>A0A6J4RKW6_9ACTN</name>